<keyword evidence="3" id="KW-1185">Reference proteome</keyword>
<keyword evidence="1" id="KW-1133">Transmembrane helix</keyword>
<evidence type="ECO:0000313" key="3">
    <source>
        <dbReference type="Proteomes" id="UP000010094"/>
    </source>
</evidence>
<name>I6ZTE9_ENCRO</name>
<proteinExistence type="predicted"/>
<gene>
    <name evidence="2" type="ordered locus">EROM_041660</name>
</gene>
<dbReference type="HOGENOM" id="CLU_723675_0_0_1"/>
<dbReference type="Proteomes" id="UP000010094">
    <property type="component" value="Chromosome IV"/>
</dbReference>
<feature type="transmembrane region" description="Helical" evidence="1">
    <location>
        <begin position="20"/>
        <end position="42"/>
    </location>
</feature>
<accession>I6ZTE9</accession>
<reference evidence="2 3" key="1">
    <citation type="journal article" date="2012" name="Proc. Natl. Acad. Sci. U.S.A.">
        <title>Gain and loss of multiple functionally related, horizontally transferred genes in the reduced genomes of two microsporidian parasites.</title>
        <authorList>
            <person name="Pombert J.-F."/>
            <person name="Selman M."/>
            <person name="Burki F."/>
            <person name="Bardell F.T."/>
            <person name="Farinelli L."/>
            <person name="Solter L.F."/>
            <person name="Whitman D.W."/>
            <person name="Weiss L.M."/>
            <person name="Corradi N."/>
            <person name="Keeling P.J."/>
        </authorList>
    </citation>
    <scope>NUCLEOTIDE SEQUENCE [LARGE SCALE GENOMIC DNA]</scope>
    <source>
        <strain evidence="2 3">SJ-2008</strain>
    </source>
</reference>
<dbReference type="EMBL" id="CP003521">
    <property type="protein sequence ID" value="AFN82931.1"/>
    <property type="molecule type" value="Genomic_DNA"/>
</dbReference>
<dbReference type="VEuPathDB" id="MicrosporidiaDB:EROM_041660"/>
<keyword evidence="1" id="KW-0472">Membrane</keyword>
<evidence type="ECO:0000256" key="1">
    <source>
        <dbReference type="SAM" id="Phobius"/>
    </source>
</evidence>
<dbReference type="RefSeq" id="XP_009264428.1">
    <property type="nucleotide sequence ID" value="XM_009266153.1"/>
</dbReference>
<dbReference type="KEGG" id="ero:EROM_041660"/>
<sequence>MRTETGGGSKKTFKTMKLGFLGLVGMVVAYYVLLFIFGIKYLDPQYYGSYFYAWRVNFADKLMTHGRYKLIKKNEHPDTEDRKRFYRISQDESGPYLIRFDRPEHFPRGHEHQFTLNFPGYEDFLKIRERFIVETEGLEEDMNLSHSDLMERMKKKKEGGGMFFADYRGKSISEMQKILFPNNNSEGNPWFTVSNILIKTISSIMSSDEEKRKGYLFDGEKIGDDLMKNIRDALEALDESAGDGDVLLSEKISDSDINKFFINNGKVSATPYETFAYSRAYYLFNFLTAGIEFKSQKLAELRSESSSDDNEFREARMDYTANLFARIFSSIYPNQHRKDVSSIGTLEKIRNYYSPKMVVDEKKEVDEADLELIQKSFSNPLRKECNGCCSPSQQQPLQGYWCYRVVYMCRDDEELIKFCYKYILLARG</sequence>
<dbReference type="OrthoDB" id="2189704at2759"/>
<organism evidence="2 3">
    <name type="scientific">Encephalitozoon romaleae (strain SJ-2008)</name>
    <name type="common">Microsporidian parasite</name>
    <dbReference type="NCBI Taxonomy" id="1178016"/>
    <lineage>
        <taxon>Eukaryota</taxon>
        <taxon>Fungi</taxon>
        <taxon>Fungi incertae sedis</taxon>
        <taxon>Microsporidia</taxon>
        <taxon>Unikaryonidae</taxon>
        <taxon>Encephalitozoon</taxon>
    </lineage>
</organism>
<protein>
    <submittedName>
        <fullName evidence="2">Uncharacterized protein</fullName>
    </submittedName>
</protein>
<dbReference type="AlphaFoldDB" id="I6ZTE9"/>
<dbReference type="GeneID" id="20521230"/>
<evidence type="ECO:0000313" key="2">
    <source>
        <dbReference type="EMBL" id="AFN82931.1"/>
    </source>
</evidence>
<keyword evidence="1" id="KW-0812">Transmembrane</keyword>